<keyword evidence="9 12" id="KW-0472">Membrane</keyword>
<feature type="transmembrane region" description="Helical" evidence="12">
    <location>
        <begin position="6"/>
        <end position="26"/>
    </location>
</feature>
<dbReference type="InterPro" id="IPR036396">
    <property type="entry name" value="Cyt_P450_sf"/>
</dbReference>
<dbReference type="PANTHER" id="PTHR47943">
    <property type="entry name" value="CYTOCHROME P450 93A3-LIKE"/>
    <property type="match status" value="1"/>
</dbReference>
<evidence type="ECO:0000256" key="1">
    <source>
        <dbReference type="ARBA" id="ARBA00001971"/>
    </source>
</evidence>
<accession>A0A6A4QUT5</accession>
<evidence type="ECO:0000256" key="9">
    <source>
        <dbReference type="ARBA" id="ARBA00023136"/>
    </source>
</evidence>
<dbReference type="GO" id="GO:0004497">
    <property type="term" value="F:monooxygenase activity"/>
    <property type="evidence" value="ECO:0007669"/>
    <property type="project" value="UniProtKB-KW"/>
</dbReference>
<dbReference type="OrthoDB" id="1103324at2759"/>
<evidence type="ECO:0000256" key="7">
    <source>
        <dbReference type="ARBA" id="ARBA00023004"/>
    </source>
</evidence>
<evidence type="ECO:0000256" key="2">
    <source>
        <dbReference type="ARBA" id="ARBA00004370"/>
    </source>
</evidence>
<dbReference type="AlphaFoldDB" id="A0A6A4QUT5"/>
<keyword evidence="5 10" id="KW-0479">Metal-binding</keyword>
<evidence type="ECO:0000256" key="8">
    <source>
        <dbReference type="ARBA" id="ARBA00023033"/>
    </source>
</evidence>
<dbReference type="PROSITE" id="PS00086">
    <property type="entry name" value="CYTOCHROME_P450"/>
    <property type="match status" value="1"/>
</dbReference>
<dbReference type="GO" id="GO:0016020">
    <property type="term" value="C:membrane"/>
    <property type="evidence" value="ECO:0007669"/>
    <property type="project" value="UniProtKB-SubCell"/>
</dbReference>
<keyword evidence="12" id="KW-0812">Transmembrane</keyword>
<keyword evidence="14" id="KW-1185">Reference proteome</keyword>
<evidence type="ECO:0000256" key="6">
    <source>
        <dbReference type="ARBA" id="ARBA00023002"/>
    </source>
</evidence>
<evidence type="ECO:0000256" key="4">
    <source>
        <dbReference type="ARBA" id="ARBA00022617"/>
    </source>
</evidence>
<evidence type="ECO:0000256" key="5">
    <source>
        <dbReference type="ARBA" id="ARBA00022723"/>
    </source>
</evidence>
<name>A0A6A4QUT5_LUPAL</name>
<keyword evidence="8 11" id="KW-0503">Monooxygenase</keyword>
<keyword evidence="6 11" id="KW-0560">Oxidoreductase</keyword>
<sequence length="583" mass="66737">MFNYLIYFQLVQGILASSSMFTMHVMAYKKLYHNAQEAMFIHSFPFTFLSIKPITIMISQSLLLAFIIFLSALFLKLLSSKRKNKSEHQLRHPPSPLALPIVGHLHLLQPLIHQAFRDLSLKYGPLIFLKLGYARFVVASSPEVAKEILKINELTYSSRKMSTAINLVTYDNATFAFAPYDTYWKFIKKLSTTELLGNRTLAQFLPIRTREIHEFVRTLAQKSEAKERVDLTEELLKLSNNIISQMMLSIKSTDDQSEEARALVREVTQIFGEFNVSDFIGVFKNLDLQGFRKRAMHIHKRYDALLEKVISDREESRKIQKGSKAEGGVEDGEERLKDFLDILLDVSEDKDCEVKMTRNHIKSLILDYFTAATDTTAISVEWTISELFNNPRALKKAQEEVDRVTGRERLICEADSLNLPYIHAIIKETMRLHPPITMIMRKGIEDCVVNGYMIPKGAVTCVNIWAMGRDPKIWENPLEFKPERFLEDEGNSIDIKGHNYELLPFGTGRRGCPGMPLAMRELPTMIGVLVQCFEWNMFDANGKILEHGKTIDMDERPGLTAPRANSLICIPVARLNPTPFLHM</sequence>
<comment type="caution">
    <text evidence="13">The sequence shown here is derived from an EMBL/GenBank/DDBJ whole genome shotgun (WGS) entry which is preliminary data.</text>
</comment>
<evidence type="ECO:0000256" key="10">
    <source>
        <dbReference type="PIRSR" id="PIRSR602401-1"/>
    </source>
</evidence>
<dbReference type="PANTHER" id="PTHR47943:SF8">
    <property type="entry name" value="CYTOCHROME P450"/>
    <property type="match status" value="1"/>
</dbReference>
<comment type="subcellular location">
    <subcellularLocation>
        <location evidence="2">Membrane</location>
    </subcellularLocation>
</comment>
<protein>
    <submittedName>
        <fullName evidence="13">Putative cytochrome P450</fullName>
    </submittedName>
</protein>
<evidence type="ECO:0000256" key="11">
    <source>
        <dbReference type="RuleBase" id="RU000461"/>
    </source>
</evidence>
<dbReference type="Gene3D" id="1.10.630.10">
    <property type="entry name" value="Cytochrome P450"/>
    <property type="match status" value="1"/>
</dbReference>
<dbReference type="GO" id="GO:0016705">
    <property type="term" value="F:oxidoreductase activity, acting on paired donors, with incorporation or reduction of molecular oxygen"/>
    <property type="evidence" value="ECO:0007669"/>
    <property type="project" value="InterPro"/>
</dbReference>
<evidence type="ECO:0000313" key="13">
    <source>
        <dbReference type="EMBL" id="KAE9616634.1"/>
    </source>
</evidence>
<comment type="similarity">
    <text evidence="3 11">Belongs to the cytochrome P450 family.</text>
</comment>
<dbReference type="InterPro" id="IPR017972">
    <property type="entry name" value="Cyt_P450_CS"/>
</dbReference>
<reference evidence="14" key="1">
    <citation type="journal article" date="2020" name="Nat. Commun.">
        <title>Genome sequence of the cluster root forming white lupin.</title>
        <authorList>
            <person name="Hufnagel B."/>
            <person name="Marques A."/>
            <person name="Soriano A."/>
            <person name="Marques L."/>
            <person name="Divol F."/>
            <person name="Doumas P."/>
            <person name="Sallet E."/>
            <person name="Mancinotti D."/>
            <person name="Carrere S."/>
            <person name="Marande W."/>
            <person name="Arribat S."/>
            <person name="Keller J."/>
            <person name="Huneau C."/>
            <person name="Blein T."/>
            <person name="Aime D."/>
            <person name="Laguerre M."/>
            <person name="Taylor J."/>
            <person name="Schubert V."/>
            <person name="Nelson M."/>
            <person name="Geu-Flores F."/>
            <person name="Crespi M."/>
            <person name="Gallardo-Guerrero K."/>
            <person name="Delaux P.-M."/>
            <person name="Salse J."/>
            <person name="Berges H."/>
            <person name="Guyot R."/>
            <person name="Gouzy J."/>
            <person name="Peret B."/>
        </authorList>
    </citation>
    <scope>NUCLEOTIDE SEQUENCE [LARGE SCALE GENOMIC DNA]</scope>
    <source>
        <strain evidence="14">cv. Amiga</strain>
    </source>
</reference>
<dbReference type="PRINTS" id="PR00385">
    <property type="entry name" value="P450"/>
</dbReference>
<organism evidence="13 14">
    <name type="scientific">Lupinus albus</name>
    <name type="common">White lupine</name>
    <name type="synonym">Lupinus termis</name>
    <dbReference type="NCBI Taxonomy" id="3870"/>
    <lineage>
        <taxon>Eukaryota</taxon>
        <taxon>Viridiplantae</taxon>
        <taxon>Streptophyta</taxon>
        <taxon>Embryophyta</taxon>
        <taxon>Tracheophyta</taxon>
        <taxon>Spermatophyta</taxon>
        <taxon>Magnoliopsida</taxon>
        <taxon>eudicotyledons</taxon>
        <taxon>Gunneridae</taxon>
        <taxon>Pentapetalae</taxon>
        <taxon>rosids</taxon>
        <taxon>fabids</taxon>
        <taxon>Fabales</taxon>
        <taxon>Fabaceae</taxon>
        <taxon>Papilionoideae</taxon>
        <taxon>50 kb inversion clade</taxon>
        <taxon>genistoids sensu lato</taxon>
        <taxon>core genistoids</taxon>
        <taxon>Genisteae</taxon>
        <taxon>Lupinus</taxon>
    </lineage>
</organism>
<feature type="binding site" description="axial binding residue" evidence="10">
    <location>
        <position position="512"/>
    </location>
    <ligand>
        <name>heme</name>
        <dbReference type="ChEBI" id="CHEBI:30413"/>
    </ligand>
    <ligandPart>
        <name>Fe</name>
        <dbReference type="ChEBI" id="CHEBI:18248"/>
    </ligandPart>
</feature>
<dbReference type="GO" id="GO:0020037">
    <property type="term" value="F:heme binding"/>
    <property type="evidence" value="ECO:0007669"/>
    <property type="project" value="InterPro"/>
</dbReference>
<dbReference type="EMBL" id="WOCE01000003">
    <property type="protein sequence ID" value="KAE9616634.1"/>
    <property type="molecule type" value="Genomic_DNA"/>
</dbReference>
<keyword evidence="7 10" id="KW-0408">Iron</keyword>
<evidence type="ECO:0000256" key="3">
    <source>
        <dbReference type="ARBA" id="ARBA00010617"/>
    </source>
</evidence>
<evidence type="ECO:0000256" key="12">
    <source>
        <dbReference type="SAM" id="Phobius"/>
    </source>
</evidence>
<gene>
    <name evidence="13" type="ORF">Lalb_Chr03g0026901</name>
</gene>
<keyword evidence="12" id="KW-1133">Transmembrane helix</keyword>
<dbReference type="SUPFAM" id="SSF48264">
    <property type="entry name" value="Cytochrome P450"/>
    <property type="match status" value="1"/>
</dbReference>
<dbReference type="Pfam" id="PF00067">
    <property type="entry name" value="p450"/>
    <property type="match status" value="1"/>
</dbReference>
<keyword evidence="4 10" id="KW-0349">Heme</keyword>
<dbReference type="Proteomes" id="UP000447434">
    <property type="component" value="Chromosome 3"/>
</dbReference>
<proteinExistence type="inferred from homology"/>
<dbReference type="InterPro" id="IPR001128">
    <property type="entry name" value="Cyt_P450"/>
</dbReference>
<evidence type="ECO:0000313" key="14">
    <source>
        <dbReference type="Proteomes" id="UP000447434"/>
    </source>
</evidence>
<dbReference type="PRINTS" id="PR00463">
    <property type="entry name" value="EP450I"/>
</dbReference>
<dbReference type="FunFam" id="1.10.630.10:FF:000019">
    <property type="entry name" value="Cytochrome P450 family protein"/>
    <property type="match status" value="1"/>
</dbReference>
<dbReference type="CDD" id="cd20655">
    <property type="entry name" value="CYP93"/>
    <property type="match status" value="1"/>
</dbReference>
<comment type="cofactor">
    <cofactor evidence="1 10">
        <name>heme</name>
        <dbReference type="ChEBI" id="CHEBI:30413"/>
    </cofactor>
</comment>
<dbReference type="InterPro" id="IPR002401">
    <property type="entry name" value="Cyt_P450_E_grp-I"/>
</dbReference>
<dbReference type="GO" id="GO:0005506">
    <property type="term" value="F:iron ion binding"/>
    <property type="evidence" value="ECO:0007669"/>
    <property type="project" value="InterPro"/>
</dbReference>